<dbReference type="Proteomes" id="UP000248926">
    <property type="component" value="Unassembled WGS sequence"/>
</dbReference>
<dbReference type="OrthoDB" id="9554133at2"/>
<dbReference type="EMBL" id="NFZS01000004">
    <property type="protein sequence ID" value="RAO75785.1"/>
    <property type="molecule type" value="Genomic_DNA"/>
</dbReference>
<dbReference type="AlphaFoldDB" id="A0A328P5B2"/>
<name>A0A328P5B2_9GAMM</name>
<accession>A0A328P5B2</accession>
<evidence type="ECO:0000256" key="1">
    <source>
        <dbReference type="SAM" id="MobiDB-lite"/>
    </source>
</evidence>
<evidence type="ECO:0000313" key="3">
    <source>
        <dbReference type="Proteomes" id="UP000248926"/>
    </source>
</evidence>
<organism evidence="2 3">
    <name type="scientific">Dyella jiangningensis</name>
    <dbReference type="NCBI Taxonomy" id="1379159"/>
    <lineage>
        <taxon>Bacteria</taxon>
        <taxon>Pseudomonadati</taxon>
        <taxon>Pseudomonadota</taxon>
        <taxon>Gammaproteobacteria</taxon>
        <taxon>Lysobacterales</taxon>
        <taxon>Rhodanobacteraceae</taxon>
        <taxon>Dyella</taxon>
    </lineage>
</organism>
<sequence>MTSKKGPPNYRDAGTGQFVTEGYAKKHPGTTEKEHNKPAPKPPSKPKK</sequence>
<evidence type="ECO:0000313" key="2">
    <source>
        <dbReference type="EMBL" id="RAO75785.1"/>
    </source>
</evidence>
<protein>
    <submittedName>
        <fullName evidence="2">Multidrug transporter</fullName>
    </submittedName>
</protein>
<keyword evidence="3" id="KW-1185">Reference proteome</keyword>
<dbReference type="RefSeq" id="WP_111984248.1">
    <property type="nucleotide sequence ID" value="NZ_NFZS01000004.1"/>
</dbReference>
<proteinExistence type="predicted"/>
<feature type="region of interest" description="Disordered" evidence="1">
    <location>
        <begin position="1"/>
        <end position="48"/>
    </location>
</feature>
<reference evidence="2 3" key="1">
    <citation type="journal article" date="2018" name="Genet. Mol. Biol.">
        <title>The genome sequence of Dyella jiangningensis FCAV SCS01 from a lignocellulose-decomposing microbial consortium metagenome reveals potential for biotechnological applications.</title>
        <authorList>
            <person name="Desiderato J.G."/>
            <person name="Alvarenga D.O."/>
            <person name="Constancio M.T.L."/>
            <person name="Alves L.M.C."/>
            <person name="Varani A.M."/>
        </authorList>
    </citation>
    <scope>NUCLEOTIDE SEQUENCE [LARGE SCALE GENOMIC DNA]</scope>
    <source>
        <strain evidence="2 3">FCAV SCS01</strain>
    </source>
</reference>
<comment type="caution">
    <text evidence="2">The sequence shown here is derived from an EMBL/GenBank/DDBJ whole genome shotgun (WGS) entry which is preliminary data.</text>
</comment>
<feature type="compositionally biased region" description="Pro residues" evidence="1">
    <location>
        <begin position="39"/>
        <end position="48"/>
    </location>
</feature>
<gene>
    <name evidence="2" type="ORF">CA260_17255</name>
</gene>